<sequence length="68" mass="7710">MNRFTVEETNLLSIYHEGSKAQLTENINATLPYMDADMRELAKRALSKVDALTEEEFAELAIYAAEEV</sequence>
<dbReference type="InterPro" id="IPR041965">
    <property type="entry name" value="TTRAP_sf"/>
</dbReference>
<evidence type="ECO:0000313" key="1">
    <source>
        <dbReference type="EMBL" id="VUX63634.1"/>
    </source>
</evidence>
<gene>
    <name evidence="1" type="ORF">BWLFYP14_01023</name>
</gene>
<reference evidence="1 2" key="1">
    <citation type="submission" date="2019-07" db="EMBL/GenBank/DDBJ databases">
        <authorList>
            <person name="Chang H.-W."/>
            <person name="Raman A."/>
            <person name="Venkatesh S."/>
            <person name="Gehrig J."/>
        </authorList>
    </citation>
    <scope>NUCLEOTIDE SEQUENCE [LARGE SCALE GENOMIC DNA]</scope>
    <source>
        <strain evidence="1">Blautia_wexlerae_LFYP_14</strain>
    </source>
</reference>
<dbReference type="Proteomes" id="UP000366766">
    <property type="component" value="Unassembled WGS sequence"/>
</dbReference>
<keyword evidence="2" id="KW-1185">Reference proteome</keyword>
<evidence type="ECO:0008006" key="3">
    <source>
        <dbReference type="Google" id="ProtNLM"/>
    </source>
</evidence>
<protein>
    <recommendedName>
        <fullName evidence="3">Conjugal transfer protein</fullName>
    </recommendedName>
</protein>
<dbReference type="RefSeq" id="WP_116705463.1">
    <property type="nucleotide sequence ID" value="NZ_CABHOF010000030.1"/>
</dbReference>
<dbReference type="Pfam" id="PF14203">
    <property type="entry name" value="TTRAP"/>
    <property type="match status" value="1"/>
</dbReference>
<proteinExistence type="predicted"/>
<dbReference type="Gene3D" id="1.10.10.1850">
    <property type="entry name" value="Sporulation protein-like"/>
    <property type="match status" value="1"/>
</dbReference>
<name>A0A564WNK6_9FIRM</name>
<evidence type="ECO:0000313" key="2">
    <source>
        <dbReference type="Proteomes" id="UP000366766"/>
    </source>
</evidence>
<accession>A0A564WNK6</accession>
<dbReference type="InterPro" id="IPR025468">
    <property type="entry name" value="TTRAP"/>
</dbReference>
<dbReference type="EMBL" id="CABHOF010000030">
    <property type="protein sequence ID" value="VUX63634.1"/>
    <property type="molecule type" value="Genomic_DNA"/>
</dbReference>
<organism evidence="1 2">
    <name type="scientific">Blautia wexlerae</name>
    <dbReference type="NCBI Taxonomy" id="418240"/>
    <lineage>
        <taxon>Bacteria</taxon>
        <taxon>Bacillati</taxon>
        <taxon>Bacillota</taxon>
        <taxon>Clostridia</taxon>
        <taxon>Lachnospirales</taxon>
        <taxon>Lachnospiraceae</taxon>
        <taxon>Blautia</taxon>
    </lineage>
</organism>
<dbReference type="AlphaFoldDB" id="A0A564WNK6"/>